<comment type="caution">
    <text evidence="1">The sequence shown here is derived from an EMBL/GenBank/DDBJ whole genome shotgun (WGS) entry which is preliminary data.</text>
</comment>
<dbReference type="EMBL" id="JAUFPT010000074">
    <property type="protein sequence ID" value="MDN3573368.1"/>
    <property type="molecule type" value="Genomic_DNA"/>
</dbReference>
<evidence type="ECO:0000313" key="2">
    <source>
        <dbReference type="Proteomes" id="UP001244297"/>
    </source>
</evidence>
<protein>
    <submittedName>
        <fullName evidence="1">Uncharacterized protein</fullName>
    </submittedName>
</protein>
<evidence type="ECO:0000313" key="1">
    <source>
        <dbReference type="EMBL" id="MDN3573368.1"/>
    </source>
</evidence>
<gene>
    <name evidence="1" type="ORF">QWZ18_22440</name>
</gene>
<dbReference type="RefSeq" id="WP_290356317.1">
    <property type="nucleotide sequence ID" value="NZ_JAUFPT010000074.1"/>
</dbReference>
<reference evidence="2" key="1">
    <citation type="journal article" date="2019" name="Int. J. Syst. Evol. Microbiol.">
        <title>The Global Catalogue of Microorganisms (GCM) 10K type strain sequencing project: providing services to taxonomists for standard genome sequencing and annotation.</title>
        <authorList>
            <consortium name="The Broad Institute Genomics Platform"/>
            <consortium name="The Broad Institute Genome Sequencing Center for Infectious Disease"/>
            <person name="Wu L."/>
            <person name="Ma J."/>
        </authorList>
    </citation>
    <scope>NUCLEOTIDE SEQUENCE [LARGE SCALE GENOMIC DNA]</scope>
    <source>
        <strain evidence="2">CECT 7806</strain>
    </source>
</reference>
<name>A0ABT8ATV1_9HYPH</name>
<keyword evidence="2" id="KW-1185">Reference proteome</keyword>
<dbReference type="Proteomes" id="UP001244297">
    <property type="component" value="Unassembled WGS sequence"/>
</dbReference>
<proteinExistence type="predicted"/>
<sequence>MTPREQAAFAAGIETARQMALTAAVSIEVRDDAGAVRQQAAAAALQGLAEGLRCIHVDLYSGPEAETGREAGS</sequence>
<accession>A0ABT8ATV1</accession>
<organism evidence="1 2">
    <name type="scientific">Methylobacterium longum</name>
    <dbReference type="NCBI Taxonomy" id="767694"/>
    <lineage>
        <taxon>Bacteria</taxon>
        <taxon>Pseudomonadati</taxon>
        <taxon>Pseudomonadota</taxon>
        <taxon>Alphaproteobacteria</taxon>
        <taxon>Hyphomicrobiales</taxon>
        <taxon>Methylobacteriaceae</taxon>
        <taxon>Methylobacterium</taxon>
    </lineage>
</organism>